<accession>A0A9X7BG04</accession>
<gene>
    <name evidence="2" type="ORF">COK98_00990</name>
</gene>
<dbReference type="GO" id="GO:0004222">
    <property type="term" value="F:metalloendopeptidase activity"/>
    <property type="evidence" value="ECO:0007669"/>
    <property type="project" value="TreeGrafter"/>
</dbReference>
<organism evidence="2 3">
    <name type="scientific">Bacillus cereus</name>
    <dbReference type="NCBI Taxonomy" id="1396"/>
    <lineage>
        <taxon>Bacteria</taxon>
        <taxon>Bacillati</taxon>
        <taxon>Bacillota</taxon>
        <taxon>Bacilli</taxon>
        <taxon>Bacillales</taxon>
        <taxon>Bacillaceae</taxon>
        <taxon>Bacillus</taxon>
        <taxon>Bacillus cereus group</taxon>
    </lineage>
</organism>
<evidence type="ECO:0000313" key="2">
    <source>
        <dbReference type="EMBL" id="PFV11675.1"/>
    </source>
</evidence>
<comment type="caution">
    <text evidence="2">The sequence shown here is derived from an EMBL/GenBank/DDBJ whole genome shotgun (WGS) entry which is preliminary data.</text>
</comment>
<dbReference type="PANTHER" id="PTHR21666">
    <property type="entry name" value="PEPTIDASE-RELATED"/>
    <property type="match status" value="1"/>
</dbReference>
<dbReference type="RefSeq" id="WP_065845914.1">
    <property type="nucleotide sequence ID" value="NZ_MCAX01000017.1"/>
</dbReference>
<proteinExistence type="predicted"/>
<dbReference type="InterPro" id="IPR011055">
    <property type="entry name" value="Dup_hybrid_motif"/>
</dbReference>
<evidence type="ECO:0000259" key="1">
    <source>
        <dbReference type="Pfam" id="PF01551"/>
    </source>
</evidence>
<dbReference type="EMBL" id="NVDQ01000003">
    <property type="protein sequence ID" value="PFV11675.1"/>
    <property type="molecule type" value="Genomic_DNA"/>
</dbReference>
<dbReference type="AlphaFoldDB" id="A0A9X7BG04"/>
<protein>
    <submittedName>
        <fullName evidence="2">Peptidase M23</fullName>
    </submittedName>
</protein>
<feature type="domain" description="M23ase beta-sheet core" evidence="1">
    <location>
        <begin position="59"/>
        <end position="146"/>
    </location>
</feature>
<dbReference type="InterPro" id="IPR016047">
    <property type="entry name" value="M23ase_b-sheet_dom"/>
</dbReference>
<dbReference type="InterPro" id="IPR050570">
    <property type="entry name" value="Cell_wall_metabolism_enzyme"/>
</dbReference>
<reference evidence="2 3" key="1">
    <citation type="submission" date="2017-09" db="EMBL/GenBank/DDBJ databases">
        <title>Large-scale bioinformatics analysis of Bacillus genomes uncovers conserved roles of natural products in bacterial physiology.</title>
        <authorList>
            <consortium name="Agbiome Team Llc"/>
            <person name="Bleich R.M."/>
            <person name="Grubbs K.J."/>
            <person name="Santa Maria K.C."/>
            <person name="Allen S.E."/>
            <person name="Farag S."/>
            <person name="Shank E.A."/>
            <person name="Bowers A."/>
        </authorList>
    </citation>
    <scope>NUCLEOTIDE SEQUENCE [LARGE SCALE GENOMIC DNA]</scope>
    <source>
        <strain evidence="2 3">AFS060282</strain>
    </source>
</reference>
<dbReference type="Pfam" id="PF01551">
    <property type="entry name" value="Peptidase_M23"/>
    <property type="match status" value="1"/>
</dbReference>
<evidence type="ECO:0000313" key="3">
    <source>
        <dbReference type="Proteomes" id="UP000226257"/>
    </source>
</evidence>
<dbReference type="Gene3D" id="2.70.70.10">
    <property type="entry name" value="Glucose Permease (Domain IIA)"/>
    <property type="match status" value="1"/>
</dbReference>
<dbReference type="PANTHER" id="PTHR21666:SF270">
    <property type="entry name" value="MUREIN HYDROLASE ACTIVATOR ENVC"/>
    <property type="match status" value="1"/>
</dbReference>
<dbReference type="SUPFAM" id="SSF51261">
    <property type="entry name" value="Duplicated hybrid motif"/>
    <property type="match status" value="1"/>
</dbReference>
<dbReference type="Proteomes" id="UP000226257">
    <property type="component" value="Unassembled WGS sequence"/>
</dbReference>
<dbReference type="CDD" id="cd12797">
    <property type="entry name" value="M23_peptidase"/>
    <property type="match status" value="1"/>
</dbReference>
<sequence length="224" mass="24326">MPGYTTQEDVIDFKICNECSLANTPFYTYPGVPLLGKIKQSTGCGAAHPGALDLEVPNIKIGTPVYAAEAGYINVLSSGNEPCGCKNECNKGNLVSIRSFSDKFITQYVHVTPLPGLKPKDQVYVGQQIGTVDQSGSSCNPHVHMARYTPTGIPTCNWQLGVTAHTVPSHPYPYPHYPYPHFHPTQPSAPYNPGGVTAHPYLPPAGPGGYHPRVYLIPSPYLYW</sequence>
<name>A0A9X7BG04_BACCE</name>